<proteinExistence type="predicted"/>
<dbReference type="CDD" id="cd00077">
    <property type="entry name" value="HDc"/>
    <property type="match status" value="1"/>
</dbReference>
<dbReference type="InterPro" id="IPR003607">
    <property type="entry name" value="HD/PDEase_dom"/>
</dbReference>
<dbReference type="InterPro" id="IPR052194">
    <property type="entry name" value="MESH1"/>
</dbReference>
<dbReference type="RefSeq" id="WP_230131716.1">
    <property type="nucleotide sequence ID" value="NZ_CP114568.1"/>
</dbReference>
<dbReference type="PANTHER" id="PTHR46246">
    <property type="entry name" value="GUANOSINE-3',5'-BIS(DIPHOSPHATE) 3'-PYROPHOSPHOHYDROLASE MESH1"/>
    <property type="match status" value="1"/>
</dbReference>
<dbReference type="Pfam" id="PF13328">
    <property type="entry name" value="HD_4"/>
    <property type="match status" value="1"/>
</dbReference>
<dbReference type="EMBL" id="CP114568">
    <property type="protein sequence ID" value="WAZ60568.1"/>
    <property type="molecule type" value="Genomic_DNA"/>
</dbReference>
<dbReference type="SMART" id="SM00471">
    <property type="entry name" value="HDc"/>
    <property type="match status" value="1"/>
</dbReference>
<accession>A0ABY7LCG0</accession>
<reference evidence="2" key="1">
    <citation type="submission" date="2022-12" db="EMBL/GenBank/DDBJ databases">
        <title>2953647.</title>
        <authorList>
            <person name="Hergert J."/>
            <person name="Casey R."/>
            <person name="Wagner J."/>
            <person name="Young E.L."/>
            <person name="Oakeson K.F."/>
        </authorList>
    </citation>
    <scope>NUCLEOTIDE SEQUENCE</scope>
    <source>
        <strain evidence="2">2953647</strain>
        <plasmid evidence="2">unnamed4</plasmid>
    </source>
</reference>
<evidence type="ECO:0000313" key="2">
    <source>
        <dbReference type="EMBL" id="WAZ60568.1"/>
    </source>
</evidence>
<dbReference type="SUPFAM" id="SSF109604">
    <property type="entry name" value="HD-domain/PDEase-like"/>
    <property type="match status" value="1"/>
</dbReference>
<evidence type="ECO:0000259" key="1">
    <source>
        <dbReference type="SMART" id="SM00471"/>
    </source>
</evidence>
<name>A0ABY7LCG0_CITFR</name>
<dbReference type="Gene3D" id="1.10.3210.10">
    <property type="entry name" value="Hypothetical protein af1432"/>
    <property type="match status" value="1"/>
</dbReference>
<sequence>MSRISKAHMFAAGAHGGVGQKRKYTGEDYINHPVAVREIVAWHGGTVEMQIAALLHDVVEDTHVTIEMVREHFGEHVAEMVLALTNIARPEDGNRIQRFIINVRELEQSLDMQTRMIKLADLLDNTSSIVSRDPEFSAI</sequence>
<evidence type="ECO:0000313" key="3">
    <source>
        <dbReference type="Proteomes" id="UP001164536"/>
    </source>
</evidence>
<feature type="domain" description="HD/PDEase" evidence="1">
    <location>
        <begin position="25"/>
        <end position="135"/>
    </location>
</feature>
<keyword evidence="3" id="KW-1185">Reference proteome</keyword>
<dbReference type="PANTHER" id="PTHR46246:SF1">
    <property type="entry name" value="GUANOSINE-3',5'-BIS(DIPHOSPHATE) 3'-PYROPHOSPHOHYDROLASE MESH1"/>
    <property type="match status" value="1"/>
</dbReference>
<protein>
    <submittedName>
        <fullName evidence="2">HD domain-containing protein</fullName>
    </submittedName>
</protein>
<organism evidence="2 3">
    <name type="scientific">Citrobacter freundii</name>
    <dbReference type="NCBI Taxonomy" id="546"/>
    <lineage>
        <taxon>Bacteria</taxon>
        <taxon>Pseudomonadati</taxon>
        <taxon>Pseudomonadota</taxon>
        <taxon>Gammaproteobacteria</taxon>
        <taxon>Enterobacterales</taxon>
        <taxon>Enterobacteriaceae</taxon>
        <taxon>Citrobacter</taxon>
        <taxon>Citrobacter freundii complex</taxon>
    </lineage>
</organism>
<geneLocation type="plasmid" evidence="2 3">
    <name>unnamed4</name>
</geneLocation>
<gene>
    <name evidence="2" type="ORF">O4000_28670</name>
</gene>
<keyword evidence="2" id="KW-0614">Plasmid</keyword>
<dbReference type="Proteomes" id="UP001164536">
    <property type="component" value="Plasmid unnamed4"/>
</dbReference>